<proteinExistence type="predicted"/>
<dbReference type="Proteomes" id="UP000654075">
    <property type="component" value="Unassembled WGS sequence"/>
</dbReference>
<sequence length="206" mass="21628">FGEPAMSVLSSSWPGASAPTSLLRPEPPKAPKRRPSVPTWVVPPFDLPVVPKEVSNAARKGSGTGSVSTGTGESVPSRKSDSDSEDLEPGPIDEEAEDEEMCMFDLDGLTGTGATAADDTADSHATGDPGLHHGFKLIECDMDVNSPEANALTSPSRRRFESQSSISDKSICESNIILGASPVLMSVLEQIALEARALDIFCLCVS</sequence>
<gene>
    <name evidence="2" type="ORF">PGLA1383_LOCUS48730</name>
</gene>
<protein>
    <submittedName>
        <fullName evidence="2">Uncharacterized protein</fullName>
    </submittedName>
</protein>
<feature type="compositionally biased region" description="Polar residues" evidence="1">
    <location>
        <begin position="8"/>
        <end position="20"/>
    </location>
</feature>
<evidence type="ECO:0000313" key="2">
    <source>
        <dbReference type="EMBL" id="CAE8632802.1"/>
    </source>
</evidence>
<accession>A0A813H598</accession>
<reference evidence="2" key="1">
    <citation type="submission" date="2021-02" db="EMBL/GenBank/DDBJ databases">
        <authorList>
            <person name="Dougan E. K."/>
            <person name="Rhodes N."/>
            <person name="Thang M."/>
            <person name="Chan C."/>
        </authorList>
    </citation>
    <scope>NUCLEOTIDE SEQUENCE</scope>
</reference>
<dbReference type="AlphaFoldDB" id="A0A813H598"/>
<keyword evidence="3" id="KW-1185">Reference proteome</keyword>
<organism evidence="2 3">
    <name type="scientific">Polarella glacialis</name>
    <name type="common">Dinoflagellate</name>
    <dbReference type="NCBI Taxonomy" id="89957"/>
    <lineage>
        <taxon>Eukaryota</taxon>
        <taxon>Sar</taxon>
        <taxon>Alveolata</taxon>
        <taxon>Dinophyceae</taxon>
        <taxon>Suessiales</taxon>
        <taxon>Suessiaceae</taxon>
        <taxon>Polarella</taxon>
    </lineage>
</organism>
<feature type="non-terminal residue" evidence="2">
    <location>
        <position position="1"/>
    </location>
</feature>
<feature type="region of interest" description="Disordered" evidence="1">
    <location>
        <begin position="1"/>
        <end position="97"/>
    </location>
</feature>
<feature type="compositionally biased region" description="Acidic residues" evidence="1">
    <location>
        <begin position="83"/>
        <end position="97"/>
    </location>
</feature>
<dbReference type="EMBL" id="CAJNNV010030526">
    <property type="protein sequence ID" value="CAE8632802.1"/>
    <property type="molecule type" value="Genomic_DNA"/>
</dbReference>
<feature type="compositionally biased region" description="Low complexity" evidence="1">
    <location>
        <begin position="65"/>
        <end position="75"/>
    </location>
</feature>
<evidence type="ECO:0000313" key="3">
    <source>
        <dbReference type="Proteomes" id="UP000654075"/>
    </source>
</evidence>
<evidence type="ECO:0000256" key="1">
    <source>
        <dbReference type="SAM" id="MobiDB-lite"/>
    </source>
</evidence>
<name>A0A813H598_POLGL</name>
<comment type="caution">
    <text evidence="2">The sequence shown here is derived from an EMBL/GenBank/DDBJ whole genome shotgun (WGS) entry which is preliminary data.</text>
</comment>